<dbReference type="AlphaFoldDB" id="A0A1Q5P0N5"/>
<protein>
    <submittedName>
        <fullName evidence="1">Uncharacterized protein</fullName>
    </submittedName>
</protein>
<dbReference type="RefSeq" id="WP_073712318.1">
    <property type="nucleotide sequence ID" value="NZ_MRWQ01000012.1"/>
</dbReference>
<proteinExistence type="predicted"/>
<organism evidence="1 2">
    <name type="scientific">Domibacillus mangrovi</name>
    <dbReference type="NCBI Taxonomy" id="1714354"/>
    <lineage>
        <taxon>Bacteria</taxon>
        <taxon>Bacillati</taxon>
        <taxon>Bacillota</taxon>
        <taxon>Bacilli</taxon>
        <taxon>Bacillales</taxon>
        <taxon>Bacillaceae</taxon>
        <taxon>Domibacillus</taxon>
    </lineage>
</organism>
<accession>A0A1Q5P0N5</accession>
<reference evidence="1 2" key="1">
    <citation type="submission" date="2016-12" db="EMBL/GenBank/DDBJ databases">
        <title>Domibacillus sp. SAOS 44 whole genome sequencing.</title>
        <authorList>
            <person name="Verma A."/>
            <person name="Krishnamurthi S."/>
        </authorList>
    </citation>
    <scope>NUCLEOTIDE SEQUENCE [LARGE SCALE GENOMIC DNA]</scope>
    <source>
        <strain evidence="1 2">SAOS 44</strain>
    </source>
</reference>
<sequence>MIQLSLIIVGFRMIDNVEKINWNESDEAFPAFLIILSISLTSSIAKPVLQSDLFHVCTL</sequence>
<comment type="caution">
    <text evidence="1">The sequence shown here is derived from an EMBL/GenBank/DDBJ whole genome shotgun (WGS) entry which is preliminary data.</text>
</comment>
<dbReference type="EMBL" id="MRWQ01000012">
    <property type="protein sequence ID" value="OKL35807.1"/>
    <property type="molecule type" value="Genomic_DNA"/>
</dbReference>
<dbReference type="Proteomes" id="UP000186524">
    <property type="component" value="Unassembled WGS sequence"/>
</dbReference>
<keyword evidence="2" id="KW-1185">Reference proteome</keyword>
<name>A0A1Q5P0N5_9BACI</name>
<gene>
    <name evidence="1" type="ORF">BLL40_13055</name>
</gene>
<evidence type="ECO:0000313" key="1">
    <source>
        <dbReference type="EMBL" id="OKL35807.1"/>
    </source>
</evidence>
<evidence type="ECO:0000313" key="2">
    <source>
        <dbReference type="Proteomes" id="UP000186524"/>
    </source>
</evidence>
<dbReference type="STRING" id="1714354.BLL40_13055"/>